<proteinExistence type="predicted"/>
<organism evidence="2">
    <name type="scientific">Culicoides sonorensis</name>
    <name type="common">Biting midge</name>
    <dbReference type="NCBI Taxonomy" id="179676"/>
    <lineage>
        <taxon>Eukaryota</taxon>
        <taxon>Metazoa</taxon>
        <taxon>Ecdysozoa</taxon>
        <taxon>Arthropoda</taxon>
        <taxon>Hexapoda</taxon>
        <taxon>Insecta</taxon>
        <taxon>Pterygota</taxon>
        <taxon>Neoptera</taxon>
        <taxon>Endopterygota</taxon>
        <taxon>Diptera</taxon>
        <taxon>Nematocera</taxon>
        <taxon>Chironomoidea</taxon>
        <taxon>Ceratopogonidae</taxon>
        <taxon>Ceratopogoninae</taxon>
        <taxon>Culicoides</taxon>
        <taxon>Monoculicoides</taxon>
    </lineage>
</organism>
<reference evidence="1" key="1">
    <citation type="submission" date="2018-04" db="EMBL/GenBank/DDBJ databases">
        <authorList>
            <person name="Go L.Y."/>
            <person name="Mitchell J.A."/>
        </authorList>
    </citation>
    <scope>NUCLEOTIDE SEQUENCE</scope>
    <source>
        <tissue evidence="1">Whole organism</tissue>
    </source>
</reference>
<dbReference type="VEuPathDB" id="VectorBase:CSON013649"/>
<name>A0A336LKS4_CULSO</name>
<gene>
    <name evidence="2" type="primary">CSON013649</name>
</gene>
<protein>
    <submittedName>
        <fullName evidence="2">CSON013649 protein</fullName>
    </submittedName>
</protein>
<evidence type="ECO:0000313" key="2">
    <source>
        <dbReference type="EMBL" id="SSX17351.1"/>
    </source>
</evidence>
<evidence type="ECO:0000313" key="1">
    <source>
        <dbReference type="EMBL" id="SSW96964.1"/>
    </source>
</evidence>
<dbReference type="AlphaFoldDB" id="A0A336LKS4"/>
<sequence length="109" mass="12137">MSRSFALFQDDNSPVIPKPDFTQMIPFKPKAIAYSGEHSIPGGIFSQTTTLAYICERLSPPTSFRAPVTVTDTCLDVKFFDLAKSVHWIVDESNSTTDLGLEIRKIIPE</sequence>
<reference evidence="2" key="2">
    <citation type="submission" date="2018-07" db="EMBL/GenBank/DDBJ databases">
        <authorList>
            <person name="Quirk P.G."/>
            <person name="Krulwich T.A."/>
        </authorList>
    </citation>
    <scope>NUCLEOTIDE SEQUENCE</scope>
</reference>
<dbReference type="EMBL" id="UFQS01000006">
    <property type="protein sequence ID" value="SSW96964.1"/>
    <property type="molecule type" value="Genomic_DNA"/>
</dbReference>
<accession>A0A336LKS4</accession>
<dbReference type="EMBL" id="UFQT01000006">
    <property type="protein sequence ID" value="SSX17351.1"/>
    <property type="molecule type" value="Genomic_DNA"/>
</dbReference>